<evidence type="ECO:0000256" key="2">
    <source>
        <dbReference type="SAM" id="MobiDB-lite"/>
    </source>
</evidence>
<dbReference type="GO" id="GO:0003676">
    <property type="term" value="F:nucleic acid binding"/>
    <property type="evidence" value="ECO:0007669"/>
    <property type="project" value="InterPro"/>
</dbReference>
<dbReference type="AlphaFoldDB" id="A0A8S9FDB1"/>
<sequence>MVTSNAILRKGSDFETTAKPKKFQGRNELNQWYQIDRQKEEKEQVDSASVYYTEGYIEIEREGCLGRRRYVERREFGLPANQSDQYGNQSSNGARPHDGGGASCDVCGNTGHVSANCPNTRGGPQGPYGGSYGGSGSYGGGLPRQHVGSY</sequence>
<evidence type="ECO:0000313" key="4">
    <source>
        <dbReference type="EMBL" id="KAF2530984.1"/>
    </source>
</evidence>
<feature type="domain" description="CCHC-type" evidence="3">
    <location>
        <begin position="104"/>
        <end position="119"/>
    </location>
</feature>
<feature type="region of interest" description="Disordered" evidence="2">
    <location>
        <begin position="1"/>
        <end position="22"/>
    </location>
</feature>
<evidence type="ECO:0000259" key="3">
    <source>
        <dbReference type="PROSITE" id="PS50158"/>
    </source>
</evidence>
<accession>A0A8S9FDB1</accession>
<dbReference type="GO" id="GO:0008270">
    <property type="term" value="F:zinc ion binding"/>
    <property type="evidence" value="ECO:0007669"/>
    <property type="project" value="UniProtKB-KW"/>
</dbReference>
<name>A0A8S9FDB1_BRACR</name>
<feature type="region of interest" description="Disordered" evidence="2">
    <location>
        <begin position="76"/>
        <end position="150"/>
    </location>
</feature>
<comment type="caution">
    <text evidence="4">The sequence shown here is derived from an EMBL/GenBank/DDBJ whole genome shotgun (WGS) entry which is preliminary data.</text>
</comment>
<reference evidence="4" key="1">
    <citation type="submission" date="2019-12" db="EMBL/GenBank/DDBJ databases">
        <title>Genome sequencing and annotation of Brassica cretica.</title>
        <authorList>
            <person name="Studholme D.J."/>
            <person name="Sarris P.F."/>
        </authorList>
    </citation>
    <scope>NUCLEOTIDE SEQUENCE</scope>
    <source>
        <strain evidence="4">PFS-102/07</strain>
        <tissue evidence="4">Leaf</tissue>
    </source>
</reference>
<proteinExistence type="predicted"/>
<protein>
    <recommendedName>
        <fullName evidence="3">CCHC-type domain-containing protein</fullName>
    </recommendedName>
</protein>
<dbReference type="InterPro" id="IPR036875">
    <property type="entry name" value="Znf_CCHC_sf"/>
</dbReference>
<dbReference type="InterPro" id="IPR001878">
    <property type="entry name" value="Znf_CCHC"/>
</dbReference>
<gene>
    <name evidence="4" type="ORF">F2Q70_00032794</name>
</gene>
<feature type="compositionally biased region" description="Polar residues" evidence="2">
    <location>
        <begin position="80"/>
        <end position="93"/>
    </location>
</feature>
<keyword evidence="1" id="KW-0479">Metal-binding</keyword>
<keyword evidence="1" id="KW-0862">Zinc</keyword>
<evidence type="ECO:0000256" key="1">
    <source>
        <dbReference type="PROSITE-ProRule" id="PRU00047"/>
    </source>
</evidence>
<keyword evidence="1" id="KW-0863">Zinc-finger</keyword>
<dbReference type="SUPFAM" id="SSF57756">
    <property type="entry name" value="Retrovirus zinc finger-like domains"/>
    <property type="match status" value="1"/>
</dbReference>
<organism evidence="4">
    <name type="scientific">Brassica cretica</name>
    <name type="common">Mustard</name>
    <dbReference type="NCBI Taxonomy" id="69181"/>
    <lineage>
        <taxon>Eukaryota</taxon>
        <taxon>Viridiplantae</taxon>
        <taxon>Streptophyta</taxon>
        <taxon>Embryophyta</taxon>
        <taxon>Tracheophyta</taxon>
        <taxon>Spermatophyta</taxon>
        <taxon>Magnoliopsida</taxon>
        <taxon>eudicotyledons</taxon>
        <taxon>Gunneridae</taxon>
        <taxon>Pentapetalae</taxon>
        <taxon>rosids</taxon>
        <taxon>malvids</taxon>
        <taxon>Brassicales</taxon>
        <taxon>Brassicaceae</taxon>
        <taxon>Brassiceae</taxon>
        <taxon>Brassica</taxon>
    </lineage>
</organism>
<feature type="compositionally biased region" description="Gly residues" evidence="2">
    <location>
        <begin position="123"/>
        <end position="142"/>
    </location>
</feature>
<dbReference type="PROSITE" id="PS50158">
    <property type="entry name" value="ZF_CCHC"/>
    <property type="match status" value="1"/>
</dbReference>
<dbReference type="EMBL" id="QGKY02002305">
    <property type="protein sequence ID" value="KAF2530984.1"/>
    <property type="molecule type" value="Genomic_DNA"/>
</dbReference>